<dbReference type="AlphaFoldDB" id="A0A401ZJ30"/>
<gene>
    <name evidence="4" type="ORF">KDAU_41630</name>
</gene>
<evidence type="ECO:0000256" key="1">
    <source>
        <dbReference type="SAM" id="MobiDB-lite"/>
    </source>
</evidence>
<protein>
    <recommendedName>
        <fullName evidence="6">Abnormal spindle-like microcephaly-associated protein ASH domain-containing protein</fullName>
    </recommendedName>
</protein>
<feature type="region of interest" description="Disordered" evidence="1">
    <location>
        <begin position="269"/>
        <end position="288"/>
    </location>
</feature>
<dbReference type="EMBL" id="BIFQ01000001">
    <property type="protein sequence ID" value="GCE06834.1"/>
    <property type="molecule type" value="Genomic_DNA"/>
</dbReference>
<evidence type="ECO:0000256" key="3">
    <source>
        <dbReference type="SAM" id="SignalP"/>
    </source>
</evidence>
<organism evidence="4 5">
    <name type="scientific">Dictyobacter aurantiacus</name>
    <dbReference type="NCBI Taxonomy" id="1936993"/>
    <lineage>
        <taxon>Bacteria</taxon>
        <taxon>Bacillati</taxon>
        <taxon>Chloroflexota</taxon>
        <taxon>Ktedonobacteria</taxon>
        <taxon>Ktedonobacterales</taxon>
        <taxon>Dictyobacteraceae</taxon>
        <taxon>Dictyobacter</taxon>
    </lineage>
</organism>
<evidence type="ECO:0000256" key="2">
    <source>
        <dbReference type="SAM" id="Phobius"/>
    </source>
</evidence>
<sequence length="321" mass="34471">MRLLIMTCLTCLLLGVASFVAILQPDLQAAHAQDCLPETPGTPSQSSPSPGSIVLNEIQLVPLSASLSCKPSTSIDVANAPRIELYNTSTQTIQFSHGSIDSGANTTPYYFSPVTIAAHSFIVIFPPTNLALEISKNTLIRLLNVESVLDQIRLPALQPGTSYARTTDGGPHWSVTHTPTLGISNVPPAPPQITATARSPKATVTPKGRRSTPTTRAKSSSSSRTRGSTLKSGSNYQSGDPTKIAMKPPNQARYIQANWKDVHVPTPQDHSGTIDNVSSVSTQNSMQPATGGNVLQKVILSVLLLSLTIVIWHWRRLFRRP</sequence>
<keyword evidence="2" id="KW-0812">Transmembrane</keyword>
<keyword evidence="2" id="KW-0472">Membrane</keyword>
<keyword evidence="5" id="KW-1185">Reference proteome</keyword>
<name>A0A401ZJ30_9CHLR</name>
<evidence type="ECO:0000313" key="4">
    <source>
        <dbReference type="EMBL" id="GCE06834.1"/>
    </source>
</evidence>
<proteinExistence type="predicted"/>
<evidence type="ECO:0008006" key="6">
    <source>
        <dbReference type="Google" id="ProtNLM"/>
    </source>
</evidence>
<comment type="caution">
    <text evidence="4">The sequence shown here is derived from an EMBL/GenBank/DDBJ whole genome shotgun (WGS) entry which is preliminary data.</text>
</comment>
<evidence type="ECO:0000313" key="5">
    <source>
        <dbReference type="Proteomes" id="UP000287224"/>
    </source>
</evidence>
<dbReference type="Proteomes" id="UP000287224">
    <property type="component" value="Unassembled WGS sequence"/>
</dbReference>
<feature type="chain" id="PRO_5019437345" description="Abnormal spindle-like microcephaly-associated protein ASH domain-containing protein" evidence="3">
    <location>
        <begin position="33"/>
        <end position="321"/>
    </location>
</feature>
<feature type="compositionally biased region" description="Low complexity" evidence="1">
    <location>
        <begin position="211"/>
        <end position="234"/>
    </location>
</feature>
<keyword evidence="3" id="KW-0732">Signal</keyword>
<feature type="transmembrane region" description="Helical" evidence="2">
    <location>
        <begin position="294"/>
        <end position="314"/>
    </location>
</feature>
<feature type="region of interest" description="Disordered" evidence="1">
    <location>
        <begin position="177"/>
        <end position="246"/>
    </location>
</feature>
<keyword evidence="2" id="KW-1133">Transmembrane helix</keyword>
<accession>A0A401ZJ30</accession>
<feature type="signal peptide" evidence="3">
    <location>
        <begin position="1"/>
        <end position="32"/>
    </location>
</feature>
<reference evidence="5" key="1">
    <citation type="submission" date="2018-12" db="EMBL/GenBank/DDBJ databases">
        <title>Tengunoibacter tsumagoiensis gen. nov., sp. nov., Dictyobacter kobayashii sp. nov., D. alpinus sp. nov., and D. joshuensis sp. nov. and description of Dictyobacteraceae fam. nov. within the order Ktedonobacterales isolated from Tengu-no-mugimeshi.</title>
        <authorList>
            <person name="Wang C.M."/>
            <person name="Zheng Y."/>
            <person name="Sakai Y."/>
            <person name="Toyoda A."/>
            <person name="Minakuchi Y."/>
            <person name="Abe K."/>
            <person name="Yokota A."/>
            <person name="Yabe S."/>
        </authorList>
    </citation>
    <scope>NUCLEOTIDE SEQUENCE [LARGE SCALE GENOMIC DNA]</scope>
    <source>
        <strain evidence="5">S-27</strain>
    </source>
</reference>